<organism evidence="2 3">
    <name type="scientific">Eumeta variegata</name>
    <name type="common">Bagworm moth</name>
    <name type="synonym">Eumeta japonica</name>
    <dbReference type="NCBI Taxonomy" id="151549"/>
    <lineage>
        <taxon>Eukaryota</taxon>
        <taxon>Metazoa</taxon>
        <taxon>Ecdysozoa</taxon>
        <taxon>Arthropoda</taxon>
        <taxon>Hexapoda</taxon>
        <taxon>Insecta</taxon>
        <taxon>Pterygota</taxon>
        <taxon>Neoptera</taxon>
        <taxon>Endopterygota</taxon>
        <taxon>Lepidoptera</taxon>
        <taxon>Glossata</taxon>
        <taxon>Ditrysia</taxon>
        <taxon>Tineoidea</taxon>
        <taxon>Psychidae</taxon>
        <taxon>Oiketicinae</taxon>
        <taxon>Eumeta</taxon>
    </lineage>
</organism>
<sequence>MGRRIGEIPQSHKILFRPLCKSSGGQFLSLSPHFPSVKHSVLRQEAVNALTPPLDLRASMQILHPPRRFSTHWELLRVIVTITITTSETNGSTYSSRLWSLEFNLTEVETHWYSPRDDNWGRWAPPRHSSGRSLTLEAVHKQIVLKLRHRVTRAVQRPPRSPADHREPLHGHPALDPGGVSMCSLHSVSEPRKEIPFICFFTTLPVFCPSIKLEEPDFPLTPSRAEVQRVVWPFIPQASPGH</sequence>
<gene>
    <name evidence="2" type="ORF">EVAR_36633_1</name>
</gene>
<evidence type="ECO:0000313" key="3">
    <source>
        <dbReference type="Proteomes" id="UP000299102"/>
    </source>
</evidence>
<dbReference type="Proteomes" id="UP000299102">
    <property type="component" value="Unassembled WGS sequence"/>
</dbReference>
<accession>A0A4C1YR22</accession>
<evidence type="ECO:0000313" key="2">
    <source>
        <dbReference type="EMBL" id="GBP76785.1"/>
    </source>
</evidence>
<protein>
    <submittedName>
        <fullName evidence="2">Uncharacterized protein</fullName>
    </submittedName>
</protein>
<dbReference type="AlphaFoldDB" id="A0A4C1YR22"/>
<keyword evidence="3" id="KW-1185">Reference proteome</keyword>
<evidence type="ECO:0000256" key="1">
    <source>
        <dbReference type="SAM" id="MobiDB-lite"/>
    </source>
</evidence>
<dbReference type="EMBL" id="BGZK01001304">
    <property type="protein sequence ID" value="GBP76785.1"/>
    <property type="molecule type" value="Genomic_DNA"/>
</dbReference>
<comment type="caution">
    <text evidence="2">The sequence shown here is derived from an EMBL/GenBank/DDBJ whole genome shotgun (WGS) entry which is preliminary data.</text>
</comment>
<name>A0A4C1YR22_EUMVA</name>
<proteinExistence type="predicted"/>
<feature type="region of interest" description="Disordered" evidence="1">
    <location>
        <begin position="154"/>
        <end position="175"/>
    </location>
</feature>
<reference evidence="2 3" key="1">
    <citation type="journal article" date="2019" name="Commun. Biol.">
        <title>The bagworm genome reveals a unique fibroin gene that provides high tensile strength.</title>
        <authorList>
            <person name="Kono N."/>
            <person name="Nakamura H."/>
            <person name="Ohtoshi R."/>
            <person name="Tomita M."/>
            <person name="Numata K."/>
            <person name="Arakawa K."/>
        </authorList>
    </citation>
    <scope>NUCLEOTIDE SEQUENCE [LARGE SCALE GENOMIC DNA]</scope>
</reference>